<dbReference type="InterPro" id="IPR050351">
    <property type="entry name" value="BphY/WalK/GraS-like"/>
</dbReference>
<dbReference type="InterPro" id="IPR003661">
    <property type="entry name" value="HisK_dim/P_dom"/>
</dbReference>
<dbReference type="InterPro" id="IPR013767">
    <property type="entry name" value="PAS_fold"/>
</dbReference>
<evidence type="ECO:0000256" key="8">
    <source>
        <dbReference type="ARBA" id="ARBA00022777"/>
    </source>
</evidence>
<evidence type="ECO:0000256" key="2">
    <source>
        <dbReference type="ARBA" id="ARBA00004141"/>
    </source>
</evidence>
<evidence type="ECO:0000259" key="13">
    <source>
        <dbReference type="PROSITE" id="PS50109"/>
    </source>
</evidence>
<reference evidence="16" key="1">
    <citation type="submission" date="2020-02" db="EMBL/GenBank/DDBJ databases">
        <authorList>
            <person name="Meier V. D."/>
        </authorList>
    </citation>
    <scope>NUCLEOTIDE SEQUENCE</scope>
    <source>
        <strain evidence="16">AVDCRST_MAG19</strain>
    </source>
</reference>
<dbReference type="PRINTS" id="PR00344">
    <property type="entry name" value="BCTRLSENSOR"/>
</dbReference>
<dbReference type="Pfam" id="PF00989">
    <property type="entry name" value="PAS"/>
    <property type="match status" value="1"/>
</dbReference>
<dbReference type="Gene3D" id="3.30.450.40">
    <property type="match status" value="2"/>
</dbReference>
<keyword evidence="10" id="KW-1133">Transmembrane helix</keyword>
<evidence type="ECO:0000313" key="16">
    <source>
        <dbReference type="EMBL" id="CAA9552089.1"/>
    </source>
</evidence>
<dbReference type="SUPFAM" id="SSF55874">
    <property type="entry name" value="ATPase domain of HSP90 chaperone/DNA topoisomerase II/histidine kinase"/>
    <property type="match status" value="1"/>
</dbReference>
<dbReference type="PANTHER" id="PTHR42878:SF7">
    <property type="entry name" value="SENSOR HISTIDINE KINASE GLRK"/>
    <property type="match status" value="1"/>
</dbReference>
<dbReference type="InterPro" id="IPR036890">
    <property type="entry name" value="HATPase_C_sf"/>
</dbReference>
<dbReference type="PROSITE" id="PS50112">
    <property type="entry name" value="PAS"/>
    <property type="match status" value="2"/>
</dbReference>
<gene>
    <name evidence="16" type="ORF">AVDCRST_MAG19-904</name>
</gene>
<dbReference type="CDD" id="cd00130">
    <property type="entry name" value="PAS"/>
    <property type="match status" value="2"/>
</dbReference>
<dbReference type="SMART" id="SM00086">
    <property type="entry name" value="PAC"/>
    <property type="match status" value="2"/>
</dbReference>
<protein>
    <recommendedName>
        <fullName evidence="3">histidine kinase</fullName>
        <ecNumber evidence="3">2.7.13.3</ecNumber>
    </recommendedName>
</protein>
<evidence type="ECO:0000256" key="11">
    <source>
        <dbReference type="ARBA" id="ARBA00023012"/>
    </source>
</evidence>
<dbReference type="GO" id="GO:0006355">
    <property type="term" value="P:regulation of DNA-templated transcription"/>
    <property type="evidence" value="ECO:0007669"/>
    <property type="project" value="InterPro"/>
</dbReference>
<evidence type="ECO:0000259" key="15">
    <source>
        <dbReference type="PROSITE" id="PS50113"/>
    </source>
</evidence>
<dbReference type="SUPFAM" id="SSF55785">
    <property type="entry name" value="PYP-like sensor domain (PAS domain)"/>
    <property type="match status" value="2"/>
</dbReference>
<dbReference type="InterPro" id="IPR000014">
    <property type="entry name" value="PAS"/>
</dbReference>
<evidence type="ECO:0000259" key="14">
    <source>
        <dbReference type="PROSITE" id="PS50112"/>
    </source>
</evidence>
<dbReference type="InterPro" id="IPR036097">
    <property type="entry name" value="HisK_dim/P_sf"/>
</dbReference>
<dbReference type="GO" id="GO:0005524">
    <property type="term" value="F:ATP binding"/>
    <property type="evidence" value="ECO:0007669"/>
    <property type="project" value="UniProtKB-KW"/>
</dbReference>
<dbReference type="SMART" id="SM00091">
    <property type="entry name" value="PAS"/>
    <property type="match status" value="2"/>
</dbReference>
<dbReference type="FunFam" id="3.30.565.10:FF:000006">
    <property type="entry name" value="Sensor histidine kinase WalK"/>
    <property type="match status" value="1"/>
</dbReference>
<evidence type="ECO:0000256" key="4">
    <source>
        <dbReference type="ARBA" id="ARBA00022553"/>
    </source>
</evidence>
<keyword evidence="7" id="KW-0547">Nucleotide-binding</keyword>
<dbReference type="InterPro" id="IPR029016">
    <property type="entry name" value="GAF-like_dom_sf"/>
</dbReference>
<keyword evidence="12" id="KW-0472">Membrane</keyword>
<keyword evidence="8" id="KW-0418">Kinase</keyword>
<dbReference type="Gene3D" id="1.10.287.130">
    <property type="match status" value="1"/>
</dbReference>
<dbReference type="EMBL" id="CADCWL010000038">
    <property type="protein sequence ID" value="CAA9552089.1"/>
    <property type="molecule type" value="Genomic_DNA"/>
</dbReference>
<keyword evidence="9" id="KW-0067">ATP-binding</keyword>
<dbReference type="Pfam" id="PF01590">
    <property type="entry name" value="GAF"/>
    <property type="match status" value="1"/>
</dbReference>
<feature type="domain" description="PAC" evidence="15">
    <location>
        <begin position="578"/>
        <end position="630"/>
    </location>
</feature>
<dbReference type="InterPro" id="IPR000700">
    <property type="entry name" value="PAS-assoc_C"/>
</dbReference>
<evidence type="ECO:0000256" key="7">
    <source>
        <dbReference type="ARBA" id="ARBA00022741"/>
    </source>
</evidence>
<sequence length="865" mass="92872">MASPPVPALDERLILDHLADPTVAVDAAGRIVYANRAVERLLGWQAEELLGRPLTSLQPARLHDQHRAGFARYLRTRVPKLIGGAVRVPALRRDGTEVDVELTISPVRLPGGGDLFVGTLRDLSGRIELERQIDVTRYLRASAAAAARLNQVHDRDAILGTTVGILATDFDAAIARAWVYDPATNALRLLASAGAIAPHDRPGGGDLDVATSPYLVARVARGRRPMVLDAFADDHPFDADWARRQGIVAMAAYPLLFGDELRGVLAHFGRQPIRDEVVEALANFAAIVTGALNDVELLAREREARAAAEAAQRQTALLAAASRAFAEAGPDLSTVLETVARLVAEAIGDGCIIRLVTPDGAHFVPAGAYHPDPEALAYLWEILRATTHPVADGLVGQVVRSGEMLLIPSLPPDEMRARLKPEFRPFLDRYGIQSVLVGPLCGQNGLLGTIMTWRGAPGRPYLAADRAFLLELADRGALAIDNARLFQEQADSRDRIRRLAAERTAVLGQIADGVVITDPDGRIVFANDAARRLYGVHELGGGADDDRAAYRLLTVDGLPYPPDELPLARAVLRGETVVNAEWRIRRPDGTEVVAQGSAAPVVGGDGARLGSVLTARDVTDQRAFERRKDEFFLAAAHDLRSPLTSIKGWVQLLRRKTDGRAGGREGQAVAAIEAQATAMHRLVNQLLDTSRLQLGQPLALALADVDLLALTAGLVRNTSVLTDRHDLRVDGAAAVRGHWDKDRIEQIVANLLGNAVKYSPLGGRIDVGIVRVGDEAVLTVRDEGIGIPPAELPRVFDQFYRAANVAGENREIAGLGLGLFSARLLAERHGGRIDVASEEGRGSVFTLVLPLAGPPDRSTITTGTP</sequence>
<dbReference type="GO" id="GO:0016020">
    <property type="term" value="C:membrane"/>
    <property type="evidence" value="ECO:0007669"/>
    <property type="project" value="UniProtKB-SubCell"/>
</dbReference>
<name>A0A6J4UIW6_9BACT</name>
<evidence type="ECO:0000256" key="5">
    <source>
        <dbReference type="ARBA" id="ARBA00022679"/>
    </source>
</evidence>
<dbReference type="AlphaFoldDB" id="A0A6J4UIW6"/>
<dbReference type="InterPro" id="IPR001610">
    <property type="entry name" value="PAC"/>
</dbReference>
<dbReference type="InterPro" id="IPR003018">
    <property type="entry name" value="GAF"/>
</dbReference>
<dbReference type="GO" id="GO:0030295">
    <property type="term" value="F:protein kinase activator activity"/>
    <property type="evidence" value="ECO:0007669"/>
    <property type="project" value="TreeGrafter"/>
</dbReference>
<evidence type="ECO:0000256" key="9">
    <source>
        <dbReference type="ARBA" id="ARBA00022840"/>
    </source>
</evidence>
<dbReference type="SMART" id="SM00387">
    <property type="entry name" value="HATPase_c"/>
    <property type="match status" value="1"/>
</dbReference>
<dbReference type="InterPro" id="IPR035965">
    <property type="entry name" value="PAS-like_dom_sf"/>
</dbReference>
<dbReference type="GO" id="GO:0007234">
    <property type="term" value="P:osmosensory signaling via phosphorelay pathway"/>
    <property type="evidence" value="ECO:0007669"/>
    <property type="project" value="TreeGrafter"/>
</dbReference>
<dbReference type="InterPro" id="IPR005467">
    <property type="entry name" value="His_kinase_dom"/>
</dbReference>
<organism evidence="16">
    <name type="scientific">uncultured Thermomicrobiales bacterium</name>
    <dbReference type="NCBI Taxonomy" id="1645740"/>
    <lineage>
        <taxon>Bacteria</taxon>
        <taxon>Pseudomonadati</taxon>
        <taxon>Thermomicrobiota</taxon>
        <taxon>Thermomicrobia</taxon>
        <taxon>Thermomicrobiales</taxon>
        <taxon>environmental samples</taxon>
    </lineage>
</organism>
<dbReference type="SUPFAM" id="SSF47384">
    <property type="entry name" value="Homodimeric domain of signal transducing histidine kinase"/>
    <property type="match status" value="1"/>
</dbReference>
<dbReference type="Pfam" id="PF02518">
    <property type="entry name" value="HATPase_c"/>
    <property type="match status" value="1"/>
</dbReference>
<feature type="domain" description="PAS" evidence="14">
    <location>
        <begin position="12"/>
        <end position="52"/>
    </location>
</feature>
<keyword evidence="11" id="KW-0902">Two-component regulatory system</keyword>
<feature type="domain" description="PAC" evidence="15">
    <location>
        <begin position="84"/>
        <end position="135"/>
    </location>
</feature>
<comment type="subcellular location">
    <subcellularLocation>
        <location evidence="2">Membrane</location>
        <topology evidence="2">Multi-pass membrane protein</topology>
    </subcellularLocation>
</comment>
<evidence type="ECO:0000256" key="10">
    <source>
        <dbReference type="ARBA" id="ARBA00022989"/>
    </source>
</evidence>
<dbReference type="NCBIfam" id="TIGR00229">
    <property type="entry name" value="sensory_box"/>
    <property type="match status" value="1"/>
</dbReference>
<feature type="domain" description="Histidine kinase" evidence="13">
    <location>
        <begin position="634"/>
        <end position="853"/>
    </location>
</feature>
<keyword evidence="4" id="KW-0597">Phosphoprotein</keyword>
<dbReference type="SUPFAM" id="SSF55781">
    <property type="entry name" value="GAF domain-like"/>
    <property type="match status" value="2"/>
</dbReference>
<dbReference type="SMART" id="SM00065">
    <property type="entry name" value="GAF"/>
    <property type="match status" value="2"/>
</dbReference>
<keyword evidence="6" id="KW-0812">Transmembrane</keyword>
<dbReference type="GO" id="GO:0000156">
    <property type="term" value="F:phosphorelay response regulator activity"/>
    <property type="evidence" value="ECO:0007669"/>
    <property type="project" value="TreeGrafter"/>
</dbReference>
<comment type="catalytic activity">
    <reaction evidence="1">
        <text>ATP + protein L-histidine = ADP + protein N-phospho-L-histidine.</text>
        <dbReference type="EC" id="2.7.13.3"/>
    </reaction>
</comment>
<dbReference type="CDD" id="cd00075">
    <property type="entry name" value="HATPase"/>
    <property type="match status" value="1"/>
</dbReference>
<dbReference type="InterPro" id="IPR003594">
    <property type="entry name" value="HATPase_dom"/>
</dbReference>
<evidence type="ECO:0000256" key="1">
    <source>
        <dbReference type="ARBA" id="ARBA00000085"/>
    </source>
</evidence>
<dbReference type="PANTHER" id="PTHR42878">
    <property type="entry name" value="TWO-COMPONENT HISTIDINE KINASE"/>
    <property type="match status" value="1"/>
</dbReference>
<dbReference type="Gene3D" id="3.30.450.20">
    <property type="entry name" value="PAS domain"/>
    <property type="match status" value="2"/>
</dbReference>
<dbReference type="Pfam" id="PF00512">
    <property type="entry name" value="HisKA"/>
    <property type="match status" value="1"/>
</dbReference>
<feature type="domain" description="PAS" evidence="14">
    <location>
        <begin position="499"/>
        <end position="535"/>
    </location>
</feature>
<dbReference type="CDD" id="cd00082">
    <property type="entry name" value="HisKA"/>
    <property type="match status" value="1"/>
</dbReference>
<dbReference type="InterPro" id="IPR004358">
    <property type="entry name" value="Sig_transdc_His_kin-like_C"/>
</dbReference>
<dbReference type="SMART" id="SM00388">
    <property type="entry name" value="HisKA"/>
    <property type="match status" value="1"/>
</dbReference>
<evidence type="ECO:0000256" key="6">
    <source>
        <dbReference type="ARBA" id="ARBA00022692"/>
    </source>
</evidence>
<dbReference type="Pfam" id="PF13185">
    <property type="entry name" value="GAF_2"/>
    <property type="match status" value="1"/>
</dbReference>
<dbReference type="GO" id="GO:0000155">
    <property type="term" value="F:phosphorelay sensor kinase activity"/>
    <property type="evidence" value="ECO:0007669"/>
    <property type="project" value="InterPro"/>
</dbReference>
<accession>A0A6J4UIW6</accession>
<dbReference type="Gene3D" id="3.30.565.10">
    <property type="entry name" value="Histidine kinase-like ATPase, C-terminal domain"/>
    <property type="match status" value="1"/>
</dbReference>
<dbReference type="PROSITE" id="PS50113">
    <property type="entry name" value="PAC"/>
    <property type="match status" value="2"/>
</dbReference>
<dbReference type="EC" id="2.7.13.3" evidence="3"/>
<proteinExistence type="predicted"/>
<keyword evidence="5" id="KW-0808">Transferase</keyword>
<dbReference type="Pfam" id="PF13426">
    <property type="entry name" value="PAS_9"/>
    <property type="match status" value="1"/>
</dbReference>
<evidence type="ECO:0000256" key="3">
    <source>
        <dbReference type="ARBA" id="ARBA00012438"/>
    </source>
</evidence>
<dbReference type="PROSITE" id="PS50109">
    <property type="entry name" value="HIS_KIN"/>
    <property type="match status" value="1"/>
</dbReference>
<evidence type="ECO:0000256" key="12">
    <source>
        <dbReference type="ARBA" id="ARBA00023136"/>
    </source>
</evidence>